<evidence type="ECO:0000256" key="1">
    <source>
        <dbReference type="ARBA" id="ARBA00000213"/>
    </source>
</evidence>
<feature type="region of interest" description="Disordered" evidence="9">
    <location>
        <begin position="91"/>
        <end position="140"/>
    </location>
</feature>
<dbReference type="InterPro" id="IPR013826">
    <property type="entry name" value="Topo_IA_cen_sub3"/>
</dbReference>
<dbReference type="InterPro" id="IPR025589">
    <property type="entry name" value="Toprim_C_rpt"/>
</dbReference>
<dbReference type="InterPro" id="IPR013825">
    <property type="entry name" value="Topo_IA_cen_sub2"/>
</dbReference>
<gene>
    <name evidence="12" type="ORF">CDCA_CDCA01G0115</name>
</gene>
<dbReference type="InterPro" id="IPR023405">
    <property type="entry name" value="Topo_IA_core_domain"/>
</dbReference>
<sequence length="1075" mass="115296">MNGPVAFCLGSTEGSVLRRETGRRRNARRTMSGSAVSFLQRVFPRHSAASLARSVWSGERLKDLRSVARGSARTADGGGGWGVVSAARTRASLAERETPGGSDGIPDLGGASGDVGHETPAASPQSPAGATVAHTNGSDGASKKTLVVVESPAKARTIQKFLPPQYAVDACMGHVRDLPGAAEQIPPQYKSQPWARLGIHIEDDFRPLYVVPTAKKAVVDRLRQRLAECSGLILATDEDREGEAISWHLVELLQPQMPVRRAVFHEITEDAVREAFANCRDIDVNLVKAQEARRILDRLAGFTMSPLLWKKISRGLSAGRVQSVALAMIVERELARLRFKPATFWGVQAVLALPSAAGAPPMQLNTVLHSVRGARIATGRDFDDLTGQLKRQNTDKVLWLDEDKAQSLVSLVQSLPPNAFQVVSVERRTSTRAAPPPFITSTLQQEASRRLRLSAAEVMRVAQRLYENGHITYMRTDSPVLSAQAVQATRQAVTDAFGGDHLAPEGGRAWKKPKRSQEAHEAIRPTGKSFVPPERSGLTAIERRLYEMVYYRTLASEMAPAKVNVTNLVVEGPGELQLRARGRETVFAGWLRALGVDTAAGGTEGGKGTRATGAGTADADAENGDGGATGILPLGVVVREGDRLSAVSAAAESHQTQPPSRFTEAALVKEMESNGVGRPSTYAPTIEMLVERAYVRRAAGSSSSGATLVPTLTAFAVVQLLQRHFPDFVNVSFTSAMEEALDRIARGEGDRTTYLSEYYSGEHGLAATVAAKDSSIDPQEVRQVHLPALEASGTSEPVKVFVGPYGPYVSNGKLASLPKLISPDEVTPERVQRLLALQAADGVLGHDPQSGRPVLLKFGRYGPYVELGGEASVGAANGGDVPAEADMAEEADGNARADIQTRTRVSVPKGMDVTRVDLALALRLLSLPRVVGTHPETEEPIVAGYSRWGSYLQYRGAYTRLRDAPGGTLRALDIGLDEAVQLLAERKVGEATGDGVKSTQSTSSSRRSAVMRSLGAYRGVTMEVCRGRYGPFIRYGTTNVRIPRALDPQALTYDEAARLVAEKVDAAVLTADEPD</sequence>
<keyword evidence="6" id="KW-0799">Topoisomerase</keyword>
<evidence type="ECO:0000256" key="7">
    <source>
        <dbReference type="ARBA" id="ARBA00023125"/>
    </source>
</evidence>
<keyword evidence="5" id="KW-0460">Magnesium</keyword>
<feature type="domain" description="Toprim" evidence="10">
    <location>
        <begin position="144"/>
        <end position="268"/>
    </location>
</feature>
<dbReference type="Proteomes" id="UP001301350">
    <property type="component" value="Unassembled WGS sequence"/>
</dbReference>
<dbReference type="SMART" id="SM00437">
    <property type="entry name" value="TOP1Ac"/>
    <property type="match status" value="1"/>
</dbReference>
<evidence type="ECO:0000313" key="12">
    <source>
        <dbReference type="EMBL" id="KAK4534090.1"/>
    </source>
</evidence>
<dbReference type="NCBIfam" id="TIGR01051">
    <property type="entry name" value="topA_bact"/>
    <property type="match status" value="1"/>
</dbReference>
<dbReference type="SUPFAM" id="SSF56712">
    <property type="entry name" value="Prokaryotic type I DNA topoisomerase"/>
    <property type="match status" value="1"/>
</dbReference>
<feature type="region of interest" description="Disordered" evidence="9">
    <location>
        <begin position="498"/>
        <end position="531"/>
    </location>
</feature>
<keyword evidence="13" id="KW-1185">Reference proteome</keyword>
<comment type="similarity">
    <text evidence="2">Belongs to the type IA topoisomerase family.</text>
</comment>
<keyword evidence="8" id="KW-0413">Isomerase</keyword>
<evidence type="ECO:0000256" key="5">
    <source>
        <dbReference type="ARBA" id="ARBA00022842"/>
    </source>
</evidence>
<dbReference type="InterPro" id="IPR006171">
    <property type="entry name" value="TOPRIM_dom"/>
</dbReference>
<dbReference type="PANTHER" id="PTHR42785:SF1">
    <property type="entry name" value="DNA TOPOISOMERASE"/>
    <property type="match status" value="1"/>
</dbReference>
<name>A0AAV9IPT2_CYACA</name>
<dbReference type="AlphaFoldDB" id="A0AAV9IPT2"/>
<evidence type="ECO:0000313" key="13">
    <source>
        <dbReference type="Proteomes" id="UP001301350"/>
    </source>
</evidence>
<feature type="domain" description="Topo IA-type catalytic" evidence="11">
    <location>
        <begin position="283"/>
        <end position="766"/>
    </location>
</feature>
<accession>A0AAV9IPT2</accession>
<evidence type="ECO:0000256" key="6">
    <source>
        <dbReference type="ARBA" id="ARBA00023029"/>
    </source>
</evidence>
<dbReference type="InterPro" id="IPR003602">
    <property type="entry name" value="Topo_IA_DNA-bd_dom"/>
</dbReference>
<dbReference type="CDD" id="cd03363">
    <property type="entry name" value="TOPRIM_TopoIA_TopoI"/>
    <property type="match status" value="1"/>
</dbReference>
<dbReference type="GO" id="GO:0003917">
    <property type="term" value="F:DNA topoisomerase type I (single strand cut, ATP-independent) activity"/>
    <property type="evidence" value="ECO:0007669"/>
    <property type="project" value="UniProtKB-EC"/>
</dbReference>
<dbReference type="InterPro" id="IPR013497">
    <property type="entry name" value="Topo_IA_cen"/>
</dbReference>
<dbReference type="Gene3D" id="1.10.290.10">
    <property type="entry name" value="Topoisomerase I, domain 4"/>
    <property type="match status" value="1"/>
</dbReference>
<dbReference type="SMART" id="SM00493">
    <property type="entry name" value="TOPRIM"/>
    <property type="match status" value="1"/>
</dbReference>
<evidence type="ECO:0000256" key="3">
    <source>
        <dbReference type="ARBA" id="ARBA00012891"/>
    </source>
</evidence>
<protein>
    <recommendedName>
        <fullName evidence="3">DNA topoisomerase</fullName>
        <ecNumber evidence="3">5.6.2.1</ecNumber>
    </recommendedName>
</protein>
<comment type="catalytic activity">
    <reaction evidence="1">
        <text>ATP-independent breakage of single-stranded DNA, followed by passage and rejoining.</text>
        <dbReference type="EC" id="5.6.2.1"/>
    </reaction>
</comment>
<evidence type="ECO:0000256" key="2">
    <source>
        <dbReference type="ARBA" id="ARBA00009446"/>
    </source>
</evidence>
<dbReference type="PROSITE" id="PS50880">
    <property type="entry name" value="TOPRIM"/>
    <property type="match status" value="1"/>
</dbReference>
<dbReference type="InterPro" id="IPR013824">
    <property type="entry name" value="Topo_IA_cen_sub1"/>
</dbReference>
<dbReference type="InterPro" id="IPR003601">
    <property type="entry name" value="Topo_IA_2"/>
</dbReference>
<dbReference type="Pfam" id="PF01751">
    <property type="entry name" value="Toprim"/>
    <property type="match status" value="1"/>
</dbReference>
<feature type="compositionally biased region" description="Low complexity" evidence="9">
    <location>
        <begin position="609"/>
        <end position="618"/>
    </location>
</feature>
<feature type="region of interest" description="Disordered" evidence="9">
    <location>
        <begin position="600"/>
        <end position="625"/>
    </location>
</feature>
<evidence type="ECO:0000256" key="4">
    <source>
        <dbReference type="ARBA" id="ARBA00022723"/>
    </source>
</evidence>
<evidence type="ECO:0000259" key="10">
    <source>
        <dbReference type="PROSITE" id="PS50880"/>
    </source>
</evidence>
<dbReference type="Pfam" id="PF13368">
    <property type="entry name" value="Toprim_C_rpt"/>
    <property type="match status" value="4"/>
</dbReference>
<keyword evidence="4" id="KW-0479">Metal-binding</keyword>
<dbReference type="EMBL" id="JANCYW010000001">
    <property type="protein sequence ID" value="KAK4534090.1"/>
    <property type="molecule type" value="Genomic_DNA"/>
</dbReference>
<dbReference type="SMART" id="SM00436">
    <property type="entry name" value="TOP1Bc"/>
    <property type="match status" value="1"/>
</dbReference>
<organism evidence="12 13">
    <name type="scientific">Cyanidium caldarium</name>
    <name type="common">Red alga</name>
    <dbReference type="NCBI Taxonomy" id="2771"/>
    <lineage>
        <taxon>Eukaryota</taxon>
        <taxon>Rhodophyta</taxon>
        <taxon>Bangiophyceae</taxon>
        <taxon>Cyanidiales</taxon>
        <taxon>Cyanidiaceae</taxon>
        <taxon>Cyanidium</taxon>
    </lineage>
</organism>
<dbReference type="InterPro" id="IPR000380">
    <property type="entry name" value="Topo_IA"/>
</dbReference>
<dbReference type="InterPro" id="IPR034149">
    <property type="entry name" value="TOPRIM_TopoI"/>
</dbReference>
<keyword evidence="7" id="KW-0238">DNA-binding</keyword>
<dbReference type="PRINTS" id="PR00417">
    <property type="entry name" value="PRTPISMRASEI"/>
</dbReference>
<dbReference type="Gene3D" id="2.70.20.10">
    <property type="entry name" value="Topoisomerase I, domain 3"/>
    <property type="match status" value="1"/>
</dbReference>
<evidence type="ECO:0000256" key="8">
    <source>
        <dbReference type="ARBA" id="ARBA00023235"/>
    </source>
</evidence>
<feature type="compositionally biased region" description="Polar residues" evidence="9">
    <location>
        <begin position="122"/>
        <end position="139"/>
    </location>
</feature>
<dbReference type="InterPro" id="IPR005733">
    <property type="entry name" value="TopoI_bac-type"/>
</dbReference>
<comment type="caution">
    <text evidence="12">The sequence shown here is derived from an EMBL/GenBank/DDBJ whole genome shotgun (WGS) entry which is preliminary data.</text>
</comment>
<dbReference type="Gene3D" id="3.40.50.140">
    <property type="match status" value="1"/>
</dbReference>
<dbReference type="InterPro" id="IPR028612">
    <property type="entry name" value="Topoisom_1_IA"/>
</dbReference>
<dbReference type="PROSITE" id="PS52039">
    <property type="entry name" value="TOPO_IA_2"/>
    <property type="match status" value="1"/>
</dbReference>
<dbReference type="InterPro" id="IPR023406">
    <property type="entry name" value="Topo_IA_AS"/>
</dbReference>
<dbReference type="GO" id="GO:0006265">
    <property type="term" value="P:DNA topological change"/>
    <property type="evidence" value="ECO:0007669"/>
    <property type="project" value="InterPro"/>
</dbReference>
<dbReference type="GO" id="GO:0003677">
    <property type="term" value="F:DNA binding"/>
    <property type="evidence" value="ECO:0007669"/>
    <property type="project" value="UniProtKB-KW"/>
</dbReference>
<dbReference type="GO" id="GO:0046872">
    <property type="term" value="F:metal ion binding"/>
    <property type="evidence" value="ECO:0007669"/>
    <property type="project" value="UniProtKB-KW"/>
</dbReference>
<evidence type="ECO:0000259" key="11">
    <source>
        <dbReference type="PROSITE" id="PS52039"/>
    </source>
</evidence>
<reference evidence="12 13" key="1">
    <citation type="submission" date="2022-07" db="EMBL/GenBank/DDBJ databases">
        <title>Genome-wide signatures of adaptation to extreme environments.</title>
        <authorList>
            <person name="Cho C.H."/>
            <person name="Yoon H.S."/>
        </authorList>
    </citation>
    <scope>NUCLEOTIDE SEQUENCE [LARGE SCALE GENOMIC DNA]</scope>
    <source>
        <strain evidence="12 13">DBV 063 E5</strain>
    </source>
</reference>
<dbReference type="EC" id="5.6.2.1" evidence="3"/>
<dbReference type="CDD" id="cd00186">
    <property type="entry name" value="TOP1Ac"/>
    <property type="match status" value="1"/>
</dbReference>
<evidence type="ECO:0000256" key="9">
    <source>
        <dbReference type="SAM" id="MobiDB-lite"/>
    </source>
</evidence>
<proteinExistence type="inferred from homology"/>
<dbReference type="PROSITE" id="PS00396">
    <property type="entry name" value="TOPO_IA_1"/>
    <property type="match status" value="1"/>
</dbReference>
<dbReference type="Pfam" id="PF01131">
    <property type="entry name" value="Topoisom_bac"/>
    <property type="match status" value="1"/>
</dbReference>
<dbReference type="HAMAP" id="MF_00952">
    <property type="entry name" value="Topoisom_1_prok"/>
    <property type="match status" value="1"/>
</dbReference>
<dbReference type="PANTHER" id="PTHR42785">
    <property type="entry name" value="DNA TOPOISOMERASE, TYPE IA, CORE"/>
    <property type="match status" value="1"/>
</dbReference>
<dbReference type="Gene3D" id="1.10.460.10">
    <property type="entry name" value="Topoisomerase I, domain 2"/>
    <property type="match status" value="1"/>
</dbReference>